<gene>
    <name evidence="1" type="ordered locus">Metbo_1827</name>
</gene>
<proteinExistence type="predicted"/>
<protein>
    <submittedName>
        <fullName evidence="1">Uncharacterized protein</fullName>
    </submittedName>
</protein>
<evidence type="ECO:0000313" key="1">
    <source>
        <dbReference type="EMBL" id="ADZ10049.1"/>
    </source>
</evidence>
<dbReference type="Proteomes" id="UP000007490">
    <property type="component" value="Chromosome"/>
</dbReference>
<dbReference type="HOGENOM" id="CLU_1093182_0_0_2"/>
<dbReference type="EMBL" id="CP002551">
    <property type="protein sequence ID" value="ADZ10049.1"/>
    <property type="molecule type" value="Genomic_DNA"/>
</dbReference>
<reference evidence="2" key="1">
    <citation type="submission" date="2011-02" db="EMBL/GenBank/DDBJ databases">
        <title>Complete sequence of Methanobacterium sp. AL-21.</title>
        <authorList>
            <consortium name="US DOE Joint Genome Institute"/>
            <person name="Lucas S."/>
            <person name="Copeland A."/>
            <person name="Lapidus A."/>
            <person name="Cheng J.-F."/>
            <person name="Goodwin L."/>
            <person name="Pitluck S."/>
            <person name="Chertkov O."/>
            <person name="Detter J.C."/>
            <person name="Han C."/>
            <person name="Tapia R."/>
            <person name="Land M."/>
            <person name="Hauser L."/>
            <person name="Kyrpides N."/>
            <person name="Ivanova N."/>
            <person name="Mikhailova N."/>
            <person name="Pagani I."/>
            <person name="Cadillo-Quiroz H."/>
            <person name="Imachi H."/>
            <person name="Zinder S."/>
            <person name="Liu W."/>
            <person name="Woyke T."/>
        </authorList>
    </citation>
    <scope>NUCLEOTIDE SEQUENCE [LARGE SCALE GENOMIC DNA]</scope>
    <source>
        <strain evidence="2">AL-21</strain>
    </source>
</reference>
<dbReference type="AlphaFoldDB" id="F0TA99"/>
<accession>F0TA99</accession>
<evidence type="ECO:0000313" key="2">
    <source>
        <dbReference type="Proteomes" id="UP000007490"/>
    </source>
</evidence>
<dbReference type="KEGG" id="mel:Metbo_1827"/>
<keyword evidence="2" id="KW-1185">Reference proteome</keyword>
<reference evidence="1 2" key="2">
    <citation type="journal article" date="2014" name="Int. J. Syst. Evol. Microbiol.">
        <title>Methanobacterium paludis sp. nov. and a novel strain of Methanobacterium lacus isolated from northern peatlands.</title>
        <authorList>
            <person name="Cadillo-Quiroz H."/>
            <person name="Brauer S.L."/>
            <person name="Goodson N."/>
            <person name="Yavitt J.B."/>
            <person name="Zinder S.H."/>
        </authorList>
    </citation>
    <scope>NUCLEOTIDE SEQUENCE [LARGE SCALE GENOMIC DNA]</scope>
    <source>
        <strain evidence="1 2">AL-21</strain>
    </source>
</reference>
<organism evidence="1 2">
    <name type="scientific">Methanobacterium lacus (strain AL-21)</name>
    <dbReference type="NCBI Taxonomy" id="877455"/>
    <lineage>
        <taxon>Archaea</taxon>
        <taxon>Methanobacteriati</taxon>
        <taxon>Methanobacteriota</taxon>
        <taxon>Methanomada group</taxon>
        <taxon>Methanobacteria</taxon>
        <taxon>Methanobacteriales</taxon>
        <taxon>Methanobacteriaceae</taxon>
        <taxon>Methanobacterium</taxon>
    </lineage>
</organism>
<sequence length="266" mass="30981">MKVLDCESFHTTLLSLESITHVKQESILSFLNNFDMDDFYYRNPLYGSGDELLLLKFKNEFDPVTSYDQSNWFHLTRLYKNDDFKDGILPLVDVVEDKWDKLYSLISDKVSTEEWTDFRKNMEIGALGPHSSLYKFRMSGTDFKGPYAISIKETAFVSDQIRNHDYLAVPEIIKDICFCFEQTFGYDLFKEYTKNSEPCIVKFKAEYSHPNLIGKVLFYLYQRVHEKELNSNCKSNYNANGNKIPPEDILKVEYLNMGTIIDGSAV</sequence>
<name>F0TA99_METLA</name>